<sequence length="105" mass="12074">MFQLAFIVLNLCALTVNRIIQITYIEDPDTWVPYEPPMTDDNFNWSEHKLQAEATGLLLAGGAEFPWVVDIRLADQDQETWAVGNIITNFHVISTAKEMWYLSEK</sequence>
<evidence type="ECO:0000256" key="1">
    <source>
        <dbReference type="SAM" id="SignalP"/>
    </source>
</evidence>
<comment type="caution">
    <text evidence="2">The sequence shown here is derived from an EMBL/GenBank/DDBJ whole genome shotgun (WGS) entry which is preliminary data.</text>
</comment>
<evidence type="ECO:0008006" key="4">
    <source>
        <dbReference type="Google" id="ProtNLM"/>
    </source>
</evidence>
<keyword evidence="3" id="KW-1185">Reference proteome</keyword>
<name>A0A8S9XJ30_APOLU</name>
<dbReference type="EMBL" id="WIXP02000006">
    <property type="protein sequence ID" value="KAF6208977.1"/>
    <property type="molecule type" value="Genomic_DNA"/>
</dbReference>
<evidence type="ECO:0000313" key="2">
    <source>
        <dbReference type="EMBL" id="KAF6208977.1"/>
    </source>
</evidence>
<gene>
    <name evidence="2" type="ORF">GE061_014720</name>
</gene>
<protein>
    <recommendedName>
        <fullName evidence="4">Peptidase S1 domain-containing protein</fullName>
    </recommendedName>
</protein>
<reference evidence="2" key="1">
    <citation type="journal article" date="2021" name="Mol. Ecol. Resour.">
        <title>Apolygus lucorum genome provides insights into omnivorousness and mesophyll feeding.</title>
        <authorList>
            <person name="Liu Y."/>
            <person name="Liu H."/>
            <person name="Wang H."/>
            <person name="Huang T."/>
            <person name="Liu B."/>
            <person name="Yang B."/>
            <person name="Yin L."/>
            <person name="Li B."/>
            <person name="Zhang Y."/>
            <person name="Zhang S."/>
            <person name="Jiang F."/>
            <person name="Zhang X."/>
            <person name="Ren Y."/>
            <person name="Wang B."/>
            <person name="Wang S."/>
            <person name="Lu Y."/>
            <person name="Wu K."/>
            <person name="Fan W."/>
            <person name="Wang G."/>
        </authorList>
    </citation>
    <scope>NUCLEOTIDE SEQUENCE</scope>
    <source>
        <strain evidence="2">12Hb</strain>
    </source>
</reference>
<feature type="signal peptide" evidence="1">
    <location>
        <begin position="1"/>
        <end position="19"/>
    </location>
</feature>
<organism evidence="2 3">
    <name type="scientific">Apolygus lucorum</name>
    <name type="common">Small green plant bug</name>
    <name type="synonym">Lygocoris lucorum</name>
    <dbReference type="NCBI Taxonomy" id="248454"/>
    <lineage>
        <taxon>Eukaryota</taxon>
        <taxon>Metazoa</taxon>
        <taxon>Ecdysozoa</taxon>
        <taxon>Arthropoda</taxon>
        <taxon>Hexapoda</taxon>
        <taxon>Insecta</taxon>
        <taxon>Pterygota</taxon>
        <taxon>Neoptera</taxon>
        <taxon>Paraneoptera</taxon>
        <taxon>Hemiptera</taxon>
        <taxon>Heteroptera</taxon>
        <taxon>Panheteroptera</taxon>
        <taxon>Cimicomorpha</taxon>
        <taxon>Miridae</taxon>
        <taxon>Mirini</taxon>
        <taxon>Apolygus</taxon>
    </lineage>
</organism>
<dbReference type="AlphaFoldDB" id="A0A8S9XJ30"/>
<feature type="non-terminal residue" evidence="2">
    <location>
        <position position="105"/>
    </location>
</feature>
<dbReference type="OrthoDB" id="7863416at2759"/>
<accession>A0A8S9XJ30</accession>
<feature type="chain" id="PRO_5035723517" description="Peptidase S1 domain-containing protein" evidence="1">
    <location>
        <begin position="20"/>
        <end position="105"/>
    </location>
</feature>
<keyword evidence="1" id="KW-0732">Signal</keyword>
<proteinExistence type="predicted"/>
<dbReference type="Proteomes" id="UP000466442">
    <property type="component" value="Unassembled WGS sequence"/>
</dbReference>
<evidence type="ECO:0000313" key="3">
    <source>
        <dbReference type="Proteomes" id="UP000466442"/>
    </source>
</evidence>